<comment type="caution">
    <text evidence="3">The sequence shown here is derived from an EMBL/GenBank/DDBJ whole genome shotgun (WGS) entry which is preliminary data.</text>
</comment>
<keyword evidence="2" id="KW-0812">Transmembrane</keyword>
<evidence type="ECO:0000313" key="3">
    <source>
        <dbReference type="EMBL" id="CAI5712168.1"/>
    </source>
</evidence>
<gene>
    <name evidence="3" type="ORF">PDE001_LOCUS748</name>
</gene>
<feature type="region of interest" description="Disordered" evidence="1">
    <location>
        <begin position="163"/>
        <end position="189"/>
    </location>
</feature>
<feature type="compositionally biased region" description="Polar residues" evidence="1">
    <location>
        <begin position="179"/>
        <end position="189"/>
    </location>
</feature>
<accession>A0AAV0T0J6</accession>
<evidence type="ECO:0000313" key="4">
    <source>
        <dbReference type="Proteomes" id="UP001162029"/>
    </source>
</evidence>
<feature type="transmembrane region" description="Helical" evidence="2">
    <location>
        <begin position="12"/>
        <end position="33"/>
    </location>
</feature>
<keyword evidence="2" id="KW-0472">Membrane</keyword>
<evidence type="ECO:0000256" key="2">
    <source>
        <dbReference type="SAM" id="Phobius"/>
    </source>
</evidence>
<evidence type="ECO:0000256" key="1">
    <source>
        <dbReference type="SAM" id="MobiDB-lite"/>
    </source>
</evidence>
<feature type="transmembrane region" description="Helical" evidence="2">
    <location>
        <begin position="63"/>
        <end position="83"/>
    </location>
</feature>
<dbReference type="PANTHER" id="PTHR28165">
    <property type="entry name" value="NON-CLASSICAL EXPORT PROTEIN 2-RELATED"/>
    <property type="match status" value="1"/>
</dbReference>
<dbReference type="PANTHER" id="PTHR28165:SF1">
    <property type="entry name" value="NON-CLASSICAL EXPORT PROTEIN 2-RELATED"/>
    <property type="match status" value="1"/>
</dbReference>
<dbReference type="EMBL" id="CANTFM010000118">
    <property type="protein sequence ID" value="CAI5712168.1"/>
    <property type="molecule type" value="Genomic_DNA"/>
</dbReference>
<evidence type="ECO:0008006" key="5">
    <source>
        <dbReference type="Google" id="ProtNLM"/>
    </source>
</evidence>
<keyword evidence="4" id="KW-1185">Reference proteome</keyword>
<protein>
    <recommendedName>
        <fullName evidence="5">MARVEL domain-containing protein</fullName>
    </recommendedName>
</protein>
<reference evidence="3" key="1">
    <citation type="submission" date="2022-12" db="EMBL/GenBank/DDBJ databases">
        <authorList>
            <person name="Webb A."/>
        </authorList>
    </citation>
    <scope>NUCLEOTIDE SEQUENCE</scope>
    <source>
        <strain evidence="3">Pd1</strain>
    </source>
</reference>
<proteinExistence type="predicted"/>
<sequence>MGRRCSSRICFVWTRVLLRFIQFCSSLIAYVLLRTAGITHQSTAMGETVPVIIDSNALSFARIINFIAFIYALAFLIFIEWLRLCVPHSHYSERLLDFVILVCLTVATIVLLLSKVTRQCHGRFERFVNCGELYFALAMSFLSIFAFLGIVMFGKRKNTANNRVQQQSEGRPGHASVYQEETTPVATAV</sequence>
<feature type="transmembrane region" description="Helical" evidence="2">
    <location>
        <begin position="95"/>
        <end position="113"/>
    </location>
</feature>
<organism evidence="3 4">
    <name type="scientific">Peronospora destructor</name>
    <dbReference type="NCBI Taxonomy" id="86335"/>
    <lineage>
        <taxon>Eukaryota</taxon>
        <taxon>Sar</taxon>
        <taxon>Stramenopiles</taxon>
        <taxon>Oomycota</taxon>
        <taxon>Peronosporomycetes</taxon>
        <taxon>Peronosporales</taxon>
        <taxon>Peronosporaceae</taxon>
        <taxon>Peronospora</taxon>
    </lineage>
</organism>
<keyword evidence="2" id="KW-1133">Transmembrane helix</keyword>
<dbReference type="Proteomes" id="UP001162029">
    <property type="component" value="Unassembled WGS sequence"/>
</dbReference>
<name>A0AAV0T0J6_9STRA</name>
<dbReference type="AlphaFoldDB" id="A0AAV0T0J6"/>
<feature type="transmembrane region" description="Helical" evidence="2">
    <location>
        <begin position="133"/>
        <end position="153"/>
    </location>
</feature>
<dbReference type="InterPro" id="IPR052649">
    <property type="entry name" value="NCE102-like"/>
</dbReference>